<dbReference type="Proteomes" id="UP001066276">
    <property type="component" value="Chromosome 4_2"/>
</dbReference>
<dbReference type="AlphaFoldDB" id="A0AAV7S413"/>
<evidence type="ECO:0000313" key="3">
    <source>
        <dbReference type="Proteomes" id="UP001066276"/>
    </source>
</evidence>
<evidence type="ECO:0000313" key="2">
    <source>
        <dbReference type="EMBL" id="KAJ1159741.1"/>
    </source>
</evidence>
<proteinExistence type="predicted"/>
<name>A0AAV7S413_PLEWA</name>
<sequence length="71" mass="7726">MRKSASRMRLKIRAASATVAMKDARESTLPTNEHVRLLNTSVGTSSCKTVAKETRAKNHKQTKDALGNGLT</sequence>
<protein>
    <submittedName>
        <fullName evidence="2">Uncharacterized protein</fullName>
    </submittedName>
</protein>
<evidence type="ECO:0000256" key="1">
    <source>
        <dbReference type="SAM" id="MobiDB-lite"/>
    </source>
</evidence>
<comment type="caution">
    <text evidence="2">The sequence shown here is derived from an EMBL/GenBank/DDBJ whole genome shotgun (WGS) entry which is preliminary data.</text>
</comment>
<feature type="region of interest" description="Disordered" evidence="1">
    <location>
        <begin position="49"/>
        <end position="71"/>
    </location>
</feature>
<keyword evidence="3" id="KW-1185">Reference proteome</keyword>
<dbReference type="EMBL" id="JANPWB010000008">
    <property type="protein sequence ID" value="KAJ1159741.1"/>
    <property type="molecule type" value="Genomic_DNA"/>
</dbReference>
<organism evidence="2 3">
    <name type="scientific">Pleurodeles waltl</name>
    <name type="common">Iberian ribbed newt</name>
    <dbReference type="NCBI Taxonomy" id="8319"/>
    <lineage>
        <taxon>Eukaryota</taxon>
        <taxon>Metazoa</taxon>
        <taxon>Chordata</taxon>
        <taxon>Craniata</taxon>
        <taxon>Vertebrata</taxon>
        <taxon>Euteleostomi</taxon>
        <taxon>Amphibia</taxon>
        <taxon>Batrachia</taxon>
        <taxon>Caudata</taxon>
        <taxon>Salamandroidea</taxon>
        <taxon>Salamandridae</taxon>
        <taxon>Pleurodelinae</taxon>
        <taxon>Pleurodeles</taxon>
    </lineage>
</organism>
<accession>A0AAV7S413</accession>
<reference evidence="2" key="1">
    <citation type="journal article" date="2022" name="bioRxiv">
        <title>Sequencing and chromosome-scale assembly of the giantPleurodeles waltlgenome.</title>
        <authorList>
            <person name="Brown T."/>
            <person name="Elewa A."/>
            <person name="Iarovenko S."/>
            <person name="Subramanian E."/>
            <person name="Araus A.J."/>
            <person name="Petzold A."/>
            <person name="Susuki M."/>
            <person name="Suzuki K.-i.T."/>
            <person name="Hayashi T."/>
            <person name="Toyoda A."/>
            <person name="Oliveira C."/>
            <person name="Osipova E."/>
            <person name="Leigh N.D."/>
            <person name="Simon A."/>
            <person name="Yun M.H."/>
        </authorList>
    </citation>
    <scope>NUCLEOTIDE SEQUENCE</scope>
    <source>
        <strain evidence="2">20211129_DDA</strain>
        <tissue evidence="2">Liver</tissue>
    </source>
</reference>
<gene>
    <name evidence="2" type="ORF">NDU88_000246</name>
</gene>